<dbReference type="GO" id="GO:0000162">
    <property type="term" value="P:L-tryptophan biosynthetic process"/>
    <property type="evidence" value="ECO:0007669"/>
    <property type="project" value="InterPro"/>
</dbReference>
<feature type="domain" description="Glycosyl transferase family 3" evidence="3">
    <location>
        <begin position="165"/>
        <end position="424"/>
    </location>
</feature>
<dbReference type="SUPFAM" id="SSF52418">
    <property type="entry name" value="Nucleoside phosphorylase/phosphoribosyltransferase catalytic domain"/>
    <property type="match status" value="1"/>
</dbReference>
<keyword evidence="1 4" id="KW-0328">Glycosyltransferase</keyword>
<evidence type="ECO:0000313" key="4">
    <source>
        <dbReference type="EMBL" id="KKQ69931.1"/>
    </source>
</evidence>
<keyword evidence="2 4" id="KW-0808">Transferase</keyword>
<protein>
    <submittedName>
        <fullName evidence="4">Anthranilate phosphoribosyltransferase</fullName>
    </submittedName>
</protein>
<evidence type="ECO:0000313" key="5">
    <source>
        <dbReference type="Proteomes" id="UP000034022"/>
    </source>
</evidence>
<gene>
    <name evidence="4" type="ORF">US91_C0008G0051</name>
</gene>
<sequence length="454" mass="50171">MRNPTNKVVKFTEHITNGKNFKKPEAFEILNLINSSDRNLNIYKGILAVHYFSKFGEFPDNSFEKFKTDENFLKCLSFLKGKIFTSTEVGNIFLNILKIPDNNGRHRDILMGCFYGSLWLFMNSTENFERAIECGIAIIKSAFNLDNFDIQRKLNFDKNKVKVISMAGSGKKEIKLLNISSMAAIITAATGKKIGENIVVEKTVSRATSSVTGSSDVFELVGVNLNIPIDKMADISLITKLGVFDINTIVPRLNHIYDNRLHNIQVFAGLVGGSAIVNPINVDLINYGLTSGSTKLCLAILSRLYPDKKHLVLQGKNSHGTSVIDQISISGNTEIAQTIKNQITIQEITPLDFGFDFKSFKYIVTTQNQNENLKRFIMILVGNGNQELKQAVAMEVALNLSGLGIINDLKKGADLALETINSGAGIKVLEDLVVYSGGDKGKFNSLVNKFANHC</sequence>
<dbReference type="AlphaFoldDB" id="A0A0G0MYF0"/>
<dbReference type="InterPro" id="IPR035902">
    <property type="entry name" value="Nuc_phospho_transferase"/>
</dbReference>
<evidence type="ECO:0000259" key="3">
    <source>
        <dbReference type="Pfam" id="PF00591"/>
    </source>
</evidence>
<evidence type="ECO:0000256" key="2">
    <source>
        <dbReference type="ARBA" id="ARBA00022679"/>
    </source>
</evidence>
<dbReference type="EMBL" id="LBUU01000008">
    <property type="protein sequence ID" value="KKQ69931.1"/>
    <property type="molecule type" value="Genomic_DNA"/>
</dbReference>
<comment type="caution">
    <text evidence="4">The sequence shown here is derived from an EMBL/GenBank/DDBJ whole genome shotgun (WGS) entry which is preliminary data.</text>
</comment>
<dbReference type="Pfam" id="PF00591">
    <property type="entry name" value="Glycos_transf_3"/>
    <property type="match status" value="1"/>
</dbReference>
<dbReference type="GO" id="GO:0005829">
    <property type="term" value="C:cytosol"/>
    <property type="evidence" value="ECO:0007669"/>
    <property type="project" value="TreeGrafter"/>
</dbReference>
<dbReference type="PANTHER" id="PTHR43285">
    <property type="entry name" value="ANTHRANILATE PHOSPHORIBOSYLTRANSFERASE"/>
    <property type="match status" value="1"/>
</dbReference>
<dbReference type="Gene3D" id="3.40.1030.10">
    <property type="entry name" value="Nucleoside phosphorylase/phosphoribosyltransferase catalytic domain"/>
    <property type="match status" value="1"/>
</dbReference>
<reference evidence="4 5" key="1">
    <citation type="journal article" date="2015" name="Nature">
        <title>rRNA introns, odd ribosomes, and small enigmatic genomes across a large radiation of phyla.</title>
        <authorList>
            <person name="Brown C.T."/>
            <person name="Hug L.A."/>
            <person name="Thomas B.C."/>
            <person name="Sharon I."/>
            <person name="Castelle C.J."/>
            <person name="Singh A."/>
            <person name="Wilkins M.J."/>
            <person name="Williams K.H."/>
            <person name="Banfield J.F."/>
        </authorList>
    </citation>
    <scope>NUCLEOTIDE SEQUENCE [LARGE SCALE GENOMIC DNA]</scope>
</reference>
<dbReference type="Proteomes" id="UP000034022">
    <property type="component" value="Unassembled WGS sequence"/>
</dbReference>
<organism evidence="4 5">
    <name type="scientific">Candidatus Falkowbacteria bacterium GW2011_GWE1_38_31</name>
    <dbReference type="NCBI Taxonomy" id="1618638"/>
    <lineage>
        <taxon>Bacteria</taxon>
        <taxon>Candidatus Falkowiibacteriota</taxon>
    </lineage>
</organism>
<name>A0A0G0MYF0_9BACT</name>
<dbReference type="GO" id="GO:0004048">
    <property type="term" value="F:anthranilate phosphoribosyltransferase activity"/>
    <property type="evidence" value="ECO:0007669"/>
    <property type="project" value="InterPro"/>
</dbReference>
<proteinExistence type="predicted"/>
<accession>A0A0G0MYF0</accession>
<evidence type="ECO:0000256" key="1">
    <source>
        <dbReference type="ARBA" id="ARBA00022676"/>
    </source>
</evidence>
<dbReference type="InterPro" id="IPR000312">
    <property type="entry name" value="Glycosyl_Trfase_fam3"/>
</dbReference>
<dbReference type="InterPro" id="IPR005940">
    <property type="entry name" value="Anthranilate_Pribosyl_Tfrase"/>
</dbReference>
<dbReference type="PANTHER" id="PTHR43285:SF2">
    <property type="entry name" value="ANTHRANILATE PHOSPHORIBOSYLTRANSFERASE"/>
    <property type="match status" value="1"/>
</dbReference>